<keyword evidence="3" id="KW-1185">Reference proteome</keyword>
<accession>A0A392P394</accession>
<evidence type="ECO:0000256" key="1">
    <source>
        <dbReference type="SAM" id="MobiDB-lite"/>
    </source>
</evidence>
<protein>
    <submittedName>
        <fullName evidence="2">Uncharacterized protein</fullName>
    </submittedName>
</protein>
<feature type="non-terminal residue" evidence="2">
    <location>
        <position position="50"/>
    </location>
</feature>
<reference evidence="2 3" key="1">
    <citation type="journal article" date="2018" name="Front. Plant Sci.">
        <title>Red Clover (Trifolium pratense) and Zigzag Clover (T. medium) - A Picture of Genomic Similarities and Differences.</title>
        <authorList>
            <person name="Dluhosova J."/>
            <person name="Istvanek J."/>
            <person name="Nedelnik J."/>
            <person name="Repkova J."/>
        </authorList>
    </citation>
    <scope>NUCLEOTIDE SEQUENCE [LARGE SCALE GENOMIC DNA]</scope>
    <source>
        <strain evidence="3">cv. 10/8</strain>
        <tissue evidence="2">Leaf</tissue>
    </source>
</reference>
<name>A0A392P394_9FABA</name>
<sequence>MVQQQLAEPVAENNPKRGVRWHRKTKGIDPTTGNLRLHRDWIVGDLESRR</sequence>
<dbReference type="Proteomes" id="UP000265520">
    <property type="component" value="Unassembled WGS sequence"/>
</dbReference>
<feature type="region of interest" description="Disordered" evidence="1">
    <location>
        <begin position="1"/>
        <end position="30"/>
    </location>
</feature>
<dbReference type="AlphaFoldDB" id="A0A392P394"/>
<dbReference type="EMBL" id="LXQA010061870">
    <property type="protein sequence ID" value="MCI06447.1"/>
    <property type="molecule type" value="Genomic_DNA"/>
</dbReference>
<proteinExistence type="predicted"/>
<evidence type="ECO:0000313" key="3">
    <source>
        <dbReference type="Proteomes" id="UP000265520"/>
    </source>
</evidence>
<comment type="caution">
    <text evidence="2">The sequence shown here is derived from an EMBL/GenBank/DDBJ whole genome shotgun (WGS) entry which is preliminary data.</text>
</comment>
<evidence type="ECO:0000313" key="2">
    <source>
        <dbReference type="EMBL" id="MCI06447.1"/>
    </source>
</evidence>
<organism evidence="2 3">
    <name type="scientific">Trifolium medium</name>
    <dbReference type="NCBI Taxonomy" id="97028"/>
    <lineage>
        <taxon>Eukaryota</taxon>
        <taxon>Viridiplantae</taxon>
        <taxon>Streptophyta</taxon>
        <taxon>Embryophyta</taxon>
        <taxon>Tracheophyta</taxon>
        <taxon>Spermatophyta</taxon>
        <taxon>Magnoliopsida</taxon>
        <taxon>eudicotyledons</taxon>
        <taxon>Gunneridae</taxon>
        <taxon>Pentapetalae</taxon>
        <taxon>rosids</taxon>
        <taxon>fabids</taxon>
        <taxon>Fabales</taxon>
        <taxon>Fabaceae</taxon>
        <taxon>Papilionoideae</taxon>
        <taxon>50 kb inversion clade</taxon>
        <taxon>NPAAA clade</taxon>
        <taxon>Hologalegina</taxon>
        <taxon>IRL clade</taxon>
        <taxon>Trifolieae</taxon>
        <taxon>Trifolium</taxon>
    </lineage>
</organism>